<evidence type="ECO:0000313" key="2">
    <source>
        <dbReference type="Proteomes" id="UP000532746"/>
    </source>
</evidence>
<sequence>MNDIPKNIKPEDFVDELLGECAVICNAPNEHPSECPYLVITPSGERIAKFKNKESAVSFILNCLKAN</sequence>
<dbReference type="Proteomes" id="UP000532746">
    <property type="component" value="Unassembled WGS sequence"/>
</dbReference>
<comment type="caution">
    <text evidence="1">The sequence shown here is derived from an EMBL/GenBank/DDBJ whole genome shotgun (WGS) entry which is preliminary data.</text>
</comment>
<dbReference type="AlphaFoldDB" id="A0A7W9T382"/>
<dbReference type="RefSeq" id="WP_183404664.1">
    <property type="nucleotide sequence ID" value="NZ_JACHGG010000005.1"/>
</dbReference>
<organism evidence="1 2">
    <name type="scientific">Hymenobacter luteus</name>
    <dbReference type="NCBI Taxonomy" id="1411122"/>
    <lineage>
        <taxon>Bacteria</taxon>
        <taxon>Pseudomonadati</taxon>
        <taxon>Bacteroidota</taxon>
        <taxon>Cytophagia</taxon>
        <taxon>Cytophagales</taxon>
        <taxon>Hymenobacteraceae</taxon>
        <taxon>Hymenobacter</taxon>
    </lineage>
</organism>
<name>A0A7W9T382_9BACT</name>
<protein>
    <submittedName>
        <fullName evidence="1">Uncharacterized protein</fullName>
    </submittedName>
</protein>
<accession>A0A7W9T382</accession>
<dbReference type="EMBL" id="JACHGG010000005">
    <property type="protein sequence ID" value="MBB6060596.1"/>
    <property type="molecule type" value="Genomic_DNA"/>
</dbReference>
<reference evidence="1 2" key="1">
    <citation type="submission" date="2020-08" db="EMBL/GenBank/DDBJ databases">
        <title>Genomic Encyclopedia of Type Strains, Phase IV (KMG-IV): sequencing the most valuable type-strain genomes for metagenomic binning, comparative biology and taxonomic classification.</title>
        <authorList>
            <person name="Goeker M."/>
        </authorList>
    </citation>
    <scope>NUCLEOTIDE SEQUENCE [LARGE SCALE GENOMIC DNA]</scope>
    <source>
        <strain evidence="1 2">DSM 26718</strain>
    </source>
</reference>
<gene>
    <name evidence="1" type="ORF">HNQ93_003470</name>
</gene>
<evidence type="ECO:0000313" key="1">
    <source>
        <dbReference type="EMBL" id="MBB6060596.1"/>
    </source>
</evidence>
<proteinExistence type="predicted"/>
<keyword evidence="2" id="KW-1185">Reference proteome</keyword>